<accession>A0A0N5A7G2</accession>
<evidence type="ECO:0000313" key="2">
    <source>
        <dbReference type="WBParaSite" id="PTRK_0001794200.1"/>
    </source>
</evidence>
<reference evidence="2" key="1">
    <citation type="submission" date="2017-02" db="UniProtKB">
        <authorList>
            <consortium name="WormBaseParasite"/>
        </authorList>
    </citation>
    <scope>IDENTIFICATION</scope>
</reference>
<keyword evidence="1" id="KW-1185">Reference proteome</keyword>
<evidence type="ECO:0000313" key="1">
    <source>
        <dbReference type="Proteomes" id="UP000038045"/>
    </source>
</evidence>
<name>A0A0N5A7G2_PARTI</name>
<dbReference type="Proteomes" id="UP000038045">
    <property type="component" value="Unplaced"/>
</dbReference>
<proteinExistence type="predicted"/>
<protein>
    <submittedName>
        <fullName evidence="2">Uncharacterized protein</fullName>
    </submittedName>
</protein>
<dbReference type="WBParaSite" id="PTRK_0001794200.1">
    <property type="protein sequence ID" value="PTRK_0001794200.1"/>
    <property type="gene ID" value="PTRK_0001794200"/>
</dbReference>
<sequence length="48" mass="5663">MLIIFNNQPIFHKLIKYQPGTDNIVPDYLSRVNKEKILQDRNDSNDTC</sequence>
<dbReference type="AlphaFoldDB" id="A0A0N5A7G2"/>
<organism evidence="1 2">
    <name type="scientific">Parastrongyloides trichosuri</name>
    <name type="common">Possum-specific nematode worm</name>
    <dbReference type="NCBI Taxonomy" id="131310"/>
    <lineage>
        <taxon>Eukaryota</taxon>
        <taxon>Metazoa</taxon>
        <taxon>Ecdysozoa</taxon>
        <taxon>Nematoda</taxon>
        <taxon>Chromadorea</taxon>
        <taxon>Rhabditida</taxon>
        <taxon>Tylenchina</taxon>
        <taxon>Panagrolaimomorpha</taxon>
        <taxon>Strongyloidoidea</taxon>
        <taxon>Strongyloididae</taxon>
        <taxon>Parastrongyloides</taxon>
    </lineage>
</organism>